<evidence type="ECO:0000256" key="3">
    <source>
        <dbReference type="SAM" id="MobiDB-lite"/>
    </source>
</evidence>
<comment type="caution">
    <text evidence="4">The sequence shown here is derived from an EMBL/GenBank/DDBJ whole genome shotgun (WGS) entry which is preliminary data.</text>
</comment>
<dbReference type="PROSITE" id="PS50082">
    <property type="entry name" value="WD_REPEATS_2"/>
    <property type="match status" value="1"/>
</dbReference>
<dbReference type="RefSeq" id="XP_029225694.1">
    <property type="nucleotide sequence ID" value="XM_029374272.1"/>
</dbReference>
<evidence type="ECO:0000313" key="5">
    <source>
        <dbReference type="Proteomes" id="UP000284403"/>
    </source>
</evidence>
<keyword evidence="1" id="KW-0677">Repeat</keyword>
<keyword evidence="2" id="KW-0853">WD repeat</keyword>
<protein>
    <submittedName>
        <fullName evidence="4">Uncharacterized protein</fullName>
    </submittedName>
</protein>
<dbReference type="OrthoDB" id="277724at2759"/>
<dbReference type="SUPFAM" id="SSF50978">
    <property type="entry name" value="WD40 repeat-like"/>
    <property type="match status" value="2"/>
</dbReference>
<proteinExistence type="predicted"/>
<dbReference type="InterPro" id="IPR015943">
    <property type="entry name" value="WD40/YVTN_repeat-like_dom_sf"/>
</dbReference>
<organism evidence="4 5">
    <name type="scientific">Trypanosoma conorhini</name>
    <dbReference type="NCBI Taxonomy" id="83891"/>
    <lineage>
        <taxon>Eukaryota</taxon>
        <taxon>Discoba</taxon>
        <taxon>Euglenozoa</taxon>
        <taxon>Kinetoplastea</taxon>
        <taxon>Metakinetoplastina</taxon>
        <taxon>Trypanosomatida</taxon>
        <taxon>Trypanosomatidae</taxon>
        <taxon>Trypanosoma</taxon>
    </lineage>
</organism>
<keyword evidence="5" id="KW-1185">Reference proteome</keyword>
<reference evidence="4 5" key="1">
    <citation type="journal article" date="2018" name="BMC Genomics">
        <title>Genomic comparison of Trypanosoma conorhini and Trypanosoma rangeli to Trypanosoma cruzi strains of high and low virulence.</title>
        <authorList>
            <person name="Bradwell K.R."/>
            <person name="Koparde V.N."/>
            <person name="Matveyev A.V."/>
            <person name="Serrano M.G."/>
            <person name="Alves J.M."/>
            <person name="Parikh H."/>
            <person name="Huang B."/>
            <person name="Lee V."/>
            <person name="Espinosa-Alvarez O."/>
            <person name="Ortiz P.A."/>
            <person name="Costa-Martins A.G."/>
            <person name="Teixeira M.M."/>
            <person name="Buck G.A."/>
        </authorList>
    </citation>
    <scope>NUCLEOTIDE SEQUENCE [LARGE SCALE GENOMIC DNA]</scope>
    <source>
        <strain evidence="4 5">025E</strain>
    </source>
</reference>
<evidence type="ECO:0000256" key="1">
    <source>
        <dbReference type="ARBA" id="ARBA00022737"/>
    </source>
</evidence>
<dbReference type="EMBL" id="MKKU01000560">
    <property type="protein sequence ID" value="RNF07623.1"/>
    <property type="molecule type" value="Genomic_DNA"/>
</dbReference>
<dbReference type="InterPro" id="IPR001680">
    <property type="entry name" value="WD40_rpt"/>
</dbReference>
<feature type="region of interest" description="Disordered" evidence="3">
    <location>
        <begin position="1002"/>
        <end position="1035"/>
    </location>
</feature>
<dbReference type="Gene3D" id="2.130.10.10">
    <property type="entry name" value="YVTN repeat-like/Quinoprotein amine dehydrogenase"/>
    <property type="match status" value="1"/>
</dbReference>
<name>A0A422NQ64_9TRYP</name>
<dbReference type="InterPro" id="IPR036322">
    <property type="entry name" value="WD40_repeat_dom_sf"/>
</dbReference>
<evidence type="ECO:0000313" key="4">
    <source>
        <dbReference type="EMBL" id="RNF07623.1"/>
    </source>
</evidence>
<dbReference type="PANTHER" id="PTHR44324:SF4">
    <property type="entry name" value="WD40 REPEAT DOMAIN 95"/>
    <property type="match status" value="1"/>
</dbReference>
<accession>A0A422NQ64</accession>
<dbReference type="PANTHER" id="PTHR44324">
    <property type="entry name" value="WD40 REPEAT DOMAIN 95"/>
    <property type="match status" value="1"/>
</dbReference>
<gene>
    <name evidence="4" type="ORF">Tco025E_07406</name>
</gene>
<sequence length="1057" mass="115256">MEVLKELPKSGLDALRKAFLLRERVGGLTAEEFEEALFRVCDAHETPTTPADAELRKVFASIDVLGLGRISWDAFSMYAIDSLRGRVHRVVTGGEAKTEEDEDEPFRPFHVEQLMSKVHAGCVHEVRMLPVIDRVMLVTTAAGGRCTMNLCEAAQNLPLSGIIRLESGVPLAWEFVPQKAGGGVGSSVACSHNGGLVQFFSTAKRSRLHRYLDKYWQMSLAETQSALHWVPCINRLAMGSRGGLVTLWDMQDQTQVLRRRLTQKCITSMQSWRQLLYVASLDAHAAVQCLDLEHNTVQYTFNDHSMGGAMQLLVDDNFMFSSGFGRGIVQRVLALPKSRPVALYDAAFPHQGCITALERLSGTPLLVSGDAQGNLKFWDLRMGACVQTIRGRKAPAGGDSHTLPAVVDGTHAHSAAPVRSICHLDFFGKLVVATAKELLVVTSDASICPALVDDSHVCRSVFFPNPEFFLTVHLASVKLWCISTGMLVRCSEPNITKFEVTSCCMVEPLNQQLLLGTVGGEVAAFSVVLLQLTVNLTPAIEPYIRGTEVTALHTVPRYRGRHTPYVLVATSSTLLLAPVHPACGPESVIGLQGIVHRLLPWKQTIKALTVTETHFILATSDARVHCVTYRDQASLTHTFHMSAAVEAIVARPALMLRRPSEAGTTPKGVQSSEVVVFFADFSGRVHIATIRRGFPGMRGKHATGELVGPTEQRGRHHSQFFGEVIGSWLPHKRESWVEGGSVEALRQQDPGPFPVLSRARPSFSVNCAGNPSHSLNTEPRVGTPGMPALDTVTGRDVSIVLLEQYSVLVTADDEGIVRLWDVGSAVAHCLDEEIADPPVLITLWRLLDREVIFFGTTRHPTLNLPLLLAATGDLVLTIWSADGAVLGTLSTGREVDEASGGRRFGLLPYKLLSPDTTGALWAKFLAYMERAAAAEAAPVSRLRASRRSTFTPSILLRGEAAVGQRLSQINAPRSQRPSCRPLPSIFLPHLVSATFTAFSRTPRDSVCPQSSIHPGKDKIGDPKTPSRSIVKPSYQGLITRTTSPFSLRRTGATFPPH</sequence>
<dbReference type="InterPro" id="IPR051242">
    <property type="entry name" value="WD-EF-hand_domain"/>
</dbReference>
<dbReference type="GeneID" id="40321017"/>
<feature type="repeat" description="WD" evidence="2">
    <location>
        <begin position="347"/>
        <end position="388"/>
    </location>
</feature>
<dbReference type="Proteomes" id="UP000284403">
    <property type="component" value="Unassembled WGS sequence"/>
</dbReference>
<evidence type="ECO:0000256" key="2">
    <source>
        <dbReference type="PROSITE-ProRule" id="PRU00221"/>
    </source>
</evidence>
<dbReference type="AlphaFoldDB" id="A0A422NQ64"/>